<dbReference type="AlphaFoldDB" id="A0A0A1M7W5"/>
<dbReference type="EMBL" id="CDGG01000001">
    <property type="protein sequence ID" value="CEI81390.1"/>
    <property type="molecule type" value="Genomic_DNA"/>
</dbReference>
<dbReference type="Gene3D" id="3.90.550.10">
    <property type="entry name" value="Spore Coat Polysaccharide Biosynthesis Protein SpsA, Chain A"/>
    <property type="match status" value="1"/>
</dbReference>
<dbReference type="GO" id="GO:0005886">
    <property type="term" value="C:plasma membrane"/>
    <property type="evidence" value="ECO:0007669"/>
    <property type="project" value="TreeGrafter"/>
</dbReference>
<dbReference type="InterPro" id="IPR050256">
    <property type="entry name" value="Glycosyltransferase_2"/>
</dbReference>
<dbReference type="SUPFAM" id="SSF53448">
    <property type="entry name" value="Nucleotide-diphospho-sugar transferases"/>
    <property type="match status" value="1"/>
</dbReference>
<keyword evidence="10" id="KW-1185">Reference proteome</keyword>
<evidence type="ECO:0000256" key="7">
    <source>
        <dbReference type="SAM" id="Phobius"/>
    </source>
</evidence>
<comment type="subcellular location">
    <subcellularLocation>
        <location evidence="1">Membrane</location>
        <topology evidence="1">Multi-pass membrane protein</topology>
    </subcellularLocation>
</comment>
<dbReference type="CDD" id="cd04187">
    <property type="entry name" value="DPM1_like_bac"/>
    <property type="match status" value="1"/>
</dbReference>
<keyword evidence="4 7" id="KW-0812">Transmembrane</keyword>
<evidence type="ECO:0000259" key="8">
    <source>
        <dbReference type="Pfam" id="PF00535"/>
    </source>
</evidence>
<evidence type="ECO:0000256" key="2">
    <source>
        <dbReference type="ARBA" id="ARBA00022676"/>
    </source>
</evidence>
<dbReference type="InterPro" id="IPR001173">
    <property type="entry name" value="Glyco_trans_2-like"/>
</dbReference>
<feature type="transmembrane region" description="Helical" evidence="7">
    <location>
        <begin position="238"/>
        <end position="258"/>
    </location>
</feature>
<gene>
    <name evidence="9" type="primary">arnC</name>
    <name evidence="9" type="ORF">BN997_01210</name>
</gene>
<keyword evidence="3 9" id="KW-0808">Transferase</keyword>
<proteinExistence type="predicted"/>
<evidence type="ECO:0000256" key="5">
    <source>
        <dbReference type="ARBA" id="ARBA00022989"/>
    </source>
</evidence>
<evidence type="ECO:0000256" key="3">
    <source>
        <dbReference type="ARBA" id="ARBA00022679"/>
    </source>
</evidence>
<evidence type="ECO:0000256" key="6">
    <source>
        <dbReference type="ARBA" id="ARBA00023136"/>
    </source>
</evidence>
<dbReference type="Pfam" id="PF00535">
    <property type="entry name" value="Glycos_transf_2"/>
    <property type="match status" value="1"/>
</dbReference>
<reference evidence="9 10" key="1">
    <citation type="submission" date="2014-11" db="EMBL/GenBank/DDBJ databases">
        <authorList>
            <person name="Urmite Genomes Urmite Genomes"/>
        </authorList>
    </citation>
    <scope>NUCLEOTIDE SEQUENCE [LARGE SCALE GENOMIC DNA]</scope>
    <source>
        <strain evidence="9 10">Oc5</strain>
    </source>
</reference>
<keyword evidence="2" id="KW-0328">Glycosyltransferase</keyword>
<sequence>MVCSKMENKRTDLISVVVPVYGCERCLVELAERIIQTIQSIQADYEIIMVNDASPDHAWETMLKLHQKDKKIKGINLSRNFGQHHAITAGLDFTSGDWVVVMDCDLQDRPEEIASLYERAQDGYDVVFAQRMQRQDKNVKKLTSKAFYKVYDYFTGKKTDATIANFSISRKKVVESFRKLREQNRYFPFFIQWMGYQQTKIEVQHDARKEGKSSYQLKKLFALATDAIVSQSNKPLRLSIGVGFLMAFASFIYALYLFSRYFFLDEPVQGWTSVMVSIFFIGGLLFFQLGIIGLYLGKIFNEAKNRPIYLIKDIKGEIQKNETLEVKQGGRGK</sequence>
<dbReference type="PANTHER" id="PTHR48090:SF1">
    <property type="entry name" value="PROPHAGE BACTOPRENOL GLUCOSYL TRANSFERASE HOMOLOG"/>
    <property type="match status" value="1"/>
</dbReference>
<dbReference type="InterPro" id="IPR029044">
    <property type="entry name" value="Nucleotide-diphossugar_trans"/>
</dbReference>
<dbReference type="PANTHER" id="PTHR48090">
    <property type="entry name" value="UNDECAPRENYL-PHOSPHATE 4-DEOXY-4-FORMAMIDO-L-ARABINOSE TRANSFERASE-RELATED"/>
    <property type="match status" value="1"/>
</dbReference>
<dbReference type="Proteomes" id="UP000040453">
    <property type="component" value="Unassembled WGS sequence"/>
</dbReference>
<feature type="transmembrane region" description="Helical" evidence="7">
    <location>
        <begin position="270"/>
        <end position="296"/>
    </location>
</feature>
<evidence type="ECO:0000256" key="1">
    <source>
        <dbReference type="ARBA" id="ARBA00004141"/>
    </source>
</evidence>
<organism evidence="9 10">
    <name type="scientific">Oceanobacillus oncorhynchi</name>
    <dbReference type="NCBI Taxonomy" id="545501"/>
    <lineage>
        <taxon>Bacteria</taxon>
        <taxon>Bacillati</taxon>
        <taxon>Bacillota</taxon>
        <taxon>Bacilli</taxon>
        <taxon>Bacillales</taxon>
        <taxon>Bacillaceae</taxon>
        <taxon>Oceanobacillus</taxon>
    </lineage>
</organism>
<protein>
    <submittedName>
        <fullName evidence="9">Undecaprenyl-phosphate 4-deoxy-4-formamido-L-arabinose transferase</fullName>
    </submittedName>
</protein>
<keyword evidence="5 7" id="KW-1133">Transmembrane helix</keyword>
<evidence type="ECO:0000256" key="4">
    <source>
        <dbReference type="ARBA" id="ARBA00022692"/>
    </source>
</evidence>
<keyword evidence="6 7" id="KW-0472">Membrane</keyword>
<dbReference type="STRING" id="545501.BN997_01210"/>
<evidence type="ECO:0000313" key="10">
    <source>
        <dbReference type="Proteomes" id="UP000040453"/>
    </source>
</evidence>
<evidence type="ECO:0000313" key="9">
    <source>
        <dbReference type="EMBL" id="CEI81390.1"/>
    </source>
</evidence>
<feature type="domain" description="Glycosyltransferase 2-like" evidence="8">
    <location>
        <begin position="15"/>
        <end position="166"/>
    </location>
</feature>
<name>A0A0A1M7W5_9BACI</name>
<dbReference type="GO" id="GO:0016757">
    <property type="term" value="F:glycosyltransferase activity"/>
    <property type="evidence" value="ECO:0007669"/>
    <property type="project" value="UniProtKB-KW"/>
</dbReference>
<accession>A0A0A1M7W5</accession>